<dbReference type="GO" id="GO:0005524">
    <property type="term" value="F:ATP binding"/>
    <property type="evidence" value="ECO:0007669"/>
    <property type="project" value="UniProtKB-KW"/>
</dbReference>
<dbReference type="InterPro" id="IPR001645">
    <property type="entry name" value="Folylpolyglutamate_synth"/>
</dbReference>
<evidence type="ECO:0000256" key="3">
    <source>
        <dbReference type="ARBA" id="ARBA00013025"/>
    </source>
</evidence>
<dbReference type="PIRSF" id="PIRSF001563">
    <property type="entry name" value="Folylpolyglu_synth"/>
    <property type="match status" value="1"/>
</dbReference>
<keyword evidence="6 10" id="KW-0547">Nucleotide-binding</keyword>
<protein>
    <recommendedName>
        <fullName evidence="3">tetrahydrofolate synthase</fullName>
        <ecNumber evidence="3">6.3.2.17</ecNumber>
    </recommendedName>
</protein>
<dbReference type="AlphaFoldDB" id="A0A964T979"/>
<evidence type="ECO:0000313" key="12">
    <source>
        <dbReference type="EMBL" id="MYZ50207.1"/>
    </source>
</evidence>
<evidence type="ECO:0000256" key="9">
    <source>
        <dbReference type="ARBA" id="ARBA00047493"/>
    </source>
</evidence>
<evidence type="ECO:0000256" key="2">
    <source>
        <dbReference type="ARBA" id="ARBA00008276"/>
    </source>
</evidence>
<dbReference type="Gene3D" id="3.40.1190.10">
    <property type="entry name" value="Mur-like, catalytic domain"/>
    <property type="match status" value="1"/>
</dbReference>
<dbReference type="EC" id="6.3.2.17" evidence="3"/>
<dbReference type="GO" id="GO:0046656">
    <property type="term" value="P:folic acid biosynthetic process"/>
    <property type="evidence" value="ECO:0007669"/>
    <property type="project" value="UniProtKB-KW"/>
</dbReference>
<dbReference type="Proteomes" id="UP000773614">
    <property type="component" value="Unassembled WGS sequence"/>
</dbReference>
<feature type="domain" description="Mur ligase central" evidence="11">
    <location>
        <begin position="46"/>
        <end position="266"/>
    </location>
</feature>
<evidence type="ECO:0000256" key="6">
    <source>
        <dbReference type="ARBA" id="ARBA00022741"/>
    </source>
</evidence>
<dbReference type="OrthoDB" id="9809356at2"/>
<keyword evidence="13" id="KW-1185">Reference proteome</keyword>
<comment type="caution">
    <text evidence="12">The sequence shown here is derived from an EMBL/GenBank/DDBJ whole genome shotgun (WGS) entry which is preliminary data.</text>
</comment>
<dbReference type="PANTHER" id="PTHR11136">
    <property type="entry name" value="FOLYLPOLYGLUTAMATE SYNTHASE-RELATED"/>
    <property type="match status" value="1"/>
</dbReference>
<dbReference type="GO" id="GO:0008841">
    <property type="term" value="F:dihydrofolate synthase activity"/>
    <property type="evidence" value="ECO:0007669"/>
    <property type="project" value="UniProtKB-EC"/>
</dbReference>
<dbReference type="NCBIfam" id="TIGR01499">
    <property type="entry name" value="folC"/>
    <property type="match status" value="1"/>
</dbReference>
<keyword evidence="7 10" id="KW-0067">ATP-binding</keyword>
<dbReference type="InterPro" id="IPR036565">
    <property type="entry name" value="Mur-like_cat_sf"/>
</dbReference>
<evidence type="ECO:0000256" key="5">
    <source>
        <dbReference type="ARBA" id="ARBA00022723"/>
    </source>
</evidence>
<dbReference type="GO" id="GO:0005737">
    <property type="term" value="C:cytoplasm"/>
    <property type="evidence" value="ECO:0007669"/>
    <property type="project" value="TreeGrafter"/>
</dbReference>
<dbReference type="InterPro" id="IPR018109">
    <property type="entry name" value="Folylpolyglutamate_synth_CS"/>
</dbReference>
<keyword evidence="5" id="KW-0479">Metal-binding</keyword>
<dbReference type="SUPFAM" id="SSF53623">
    <property type="entry name" value="MurD-like peptide ligases, catalytic domain"/>
    <property type="match status" value="1"/>
</dbReference>
<dbReference type="InterPro" id="IPR036615">
    <property type="entry name" value="Mur_ligase_C_dom_sf"/>
</dbReference>
<dbReference type="Pfam" id="PF08245">
    <property type="entry name" value="Mur_ligase_M"/>
    <property type="match status" value="1"/>
</dbReference>
<keyword evidence="8" id="KW-0460">Magnesium</keyword>
<dbReference type="EMBL" id="SPKJ01000135">
    <property type="protein sequence ID" value="MYZ50207.1"/>
    <property type="molecule type" value="Genomic_DNA"/>
</dbReference>
<dbReference type="Gene3D" id="3.90.190.20">
    <property type="entry name" value="Mur ligase, C-terminal domain"/>
    <property type="match status" value="1"/>
</dbReference>
<evidence type="ECO:0000256" key="4">
    <source>
        <dbReference type="ARBA" id="ARBA00022598"/>
    </source>
</evidence>
<gene>
    <name evidence="12" type="ORF">E4O86_21090</name>
</gene>
<sequence length="439" mass="46901">MSELARMLDALGALHPRRIDLSLDRIERLLDALGRPQDRLPPVVHVAGTNGKGSTVAFLRAFAEAAGLAAHVYTSPHLVRFNERIRLGRPGGGRLVADDMLVEALARVRDANGGRQITFFEVTTAAALLLFAEQPADLCLLEVGLGGRFDATNVVDAPLAAVLTSISHDHADFLGDDLLGIAQTKAGILKRGRPGIIGPQDEHVTAMLEVEAGATGADLFLNGQDWSAHQERGRLVYQDVDGLLDLPLPRLAGAHQIDNAGIAIATVRRTGLPIPTAAIEAGLLAADWPARLQRLRSGPLLEIAPDGADIWLDGGHNPAAGHVLASAMAEMQDRYERPLVLIVGMLTTKDPRGFFSPFAGLVRHVLTVPVPDSEAGFTPDQLADFAMEEELPARAAPDVRSAIAQIARDYDRKPPPRILICGSLYLAGSVLRENGPLPE</sequence>
<evidence type="ECO:0000256" key="8">
    <source>
        <dbReference type="ARBA" id="ARBA00022842"/>
    </source>
</evidence>
<comment type="catalytic activity">
    <reaction evidence="9">
        <text>(6S)-5,6,7,8-tetrahydrofolyl-(gamma-L-Glu)(n) + L-glutamate + ATP = (6S)-5,6,7,8-tetrahydrofolyl-(gamma-L-Glu)(n+1) + ADP + phosphate + H(+)</text>
        <dbReference type="Rhea" id="RHEA:10580"/>
        <dbReference type="Rhea" id="RHEA-COMP:14738"/>
        <dbReference type="Rhea" id="RHEA-COMP:14740"/>
        <dbReference type="ChEBI" id="CHEBI:15378"/>
        <dbReference type="ChEBI" id="CHEBI:29985"/>
        <dbReference type="ChEBI" id="CHEBI:30616"/>
        <dbReference type="ChEBI" id="CHEBI:43474"/>
        <dbReference type="ChEBI" id="CHEBI:141005"/>
        <dbReference type="ChEBI" id="CHEBI:456216"/>
        <dbReference type="EC" id="6.3.2.17"/>
    </reaction>
</comment>
<dbReference type="GO" id="GO:0004326">
    <property type="term" value="F:tetrahydrofolylpolyglutamate synthase activity"/>
    <property type="evidence" value="ECO:0007669"/>
    <property type="project" value="UniProtKB-EC"/>
</dbReference>
<dbReference type="FunFam" id="3.40.1190.10:FF:000011">
    <property type="entry name" value="Folylpolyglutamate synthase/dihydrofolate synthase"/>
    <property type="match status" value="1"/>
</dbReference>
<evidence type="ECO:0000313" key="13">
    <source>
        <dbReference type="Proteomes" id="UP000773614"/>
    </source>
</evidence>
<dbReference type="InterPro" id="IPR013221">
    <property type="entry name" value="Mur_ligase_cen"/>
</dbReference>
<accession>A0A964T979</accession>
<evidence type="ECO:0000256" key="10">
    <source>
        <dbReference type="PIRNR" id="PIRNR001563"/>
    </source>
</evidence>
<dbReference type="RefSeq" id="WP_161142531.1">
    <property type="nucleotide sequence ID" value="NZ_SPKJ01000135.1"/>
</dbReference>
<comment type="similarity">
    <text evidence="2 10">Belongs to the folylpolyglutamate synthase family.</text>
</comment>
<evidence type="ECO:0000256" key="1">
    <source>
        <dbReference type="ARBA" id="ARBA00001946"/>
    </source>
</evidence>
<evidence type="ECO:0000259" key="11">
    <source>
        <dbReference type="Pfam" id="PF08245"/>
    </source>
</evidence>
<keyword evidence="4 10" id="KW-0436">Ligase</keyword>
<reference evidence="12" key="1">
    <citation type="submission" date="2019-03" db="EMBL/GenBank/DDBJ databases">
        <title>Afifella sp. nov., isolated from activated sludge.</title>
        <authorList>
            <person name="Li Q."/>
            <person name="Liu Y."/>
        </authorList>
    </citation>
    <scope>NUCLEOTIDE SEQUENCE</scope>
    <source>
        <strain evidence="12">L72</strain>
    </source>
</reference>
<dbReference type="PROSITE" id="PS00018">
    <property type="entry name" value="EF_HAND_1"/>
    <property type="match status" value="1"/>
</dbReference>
<dbReference type="GO" id="GO:0046872">
    <property type="term" value="F:metal ion binding"/>
    <property type="evidence" value="ECO:0007669"/>
    <property type="project" value="UniProtKB-KW"/>
</dbReference>
<dbReference type="PROSITE" id="PS01012">
    <property type="entry name" value="FOLYLPOLYGLU_SYNT_2"/>
    <property type="match status" value="1"/>
</dbReference>
<dbReference type="InterPro" id="IPR018247">
    <property type="entry name" value="EF_Hand_1_Ca_BS"/>
</dbReference>
<evidence type="ECO:0000256" key="7">
    <source>
        <dbReference type="ARBA" id="ARBA00022840"/>
    </source>
</evidence>
<organism evidence="12 13">
    <name type="scientific">Propylenella binzhouense</name>
    <dbReference type="NCBI Taxonomy" id="2555902"/>
    <lineage>
        <taxon>Bacteria</taxon>
        <taxon>Pseudomonadati</taxon>
        <taxon>Pseudomonadota</taxon>
        <taxon>Alphaproteobacteria</taxon>
        <taxon>Hyphomicrobiales</taxon>
        <taxon>Propylenellaceae</taxon>
        <taxon>Propylenella</taxon>
    </lineage>
</organism>
<name>A0A964T979_9HYPH</name>
<dbReference type="PANTHER" id="PTHR11136:SF0">
    <property type="entry name" value="DIHYDROFOLATE SYNTHETASE-RELATED"/>
    <property type="match status" value="1"/>
</dbReference>
<comment type="cofactor">
    <cofactor evidence="1">
        <name>Mg(2+)</name>
        <dbReference type="ChEBI" id="CHEBI:18420"/>
    </cofactor>
</comment>
<dbReference type="SUPFAM" id="SSF53244">
    <property type="entry name" value="MurD-like peptide ligases, peptide-binding domain"/>
    <property type="match status" value="1"/>
</dbReference>
<proteinExistence type="inferred from homology"/>